<dbReference type="Proteomes" id="UP000837857">
    <property type="component" value="Chromosome 12"/>
</dbReference>
<evidence type="ECO:0000313" key="2">
    <source>
        <dbReference type="EMBL" id="CAH2040045.1"/>
    </source>
</evidence>
<name>A0ABN8HVH3_9NEOP</name>
<dbReference type="EMBL" id="OW152824">
    <property type="protein sequence ID" value="CAH2040045.1"/>
    <property type="molecule type" value="Genomic_DNA"/>
</dbReference>
<gene>
    <name evidence="2" type="ORF">IPOD504_LOCUS2230</name>
</gene>
<organism evidence="2 3">
    <name type="scientific">Iphiclides podalirius</name>
    <name type="common">scarce swallowtail</name>
    <dbReference type="NCBI Taxonomy" id="110791"/>
    <lineage>
        <taxon>Eukaryota</taxon>
        <taxon>Metazoa</taxon>
        <taxon>Ecdysozoa</taxon>
        <taxon>Arthropoda</taxon>
        <taxon>Hexapoda</taxon>
        <taxon>Insecta</taxon>
        <taxon>Pterygota</taxon>
        <taxon>Neoptera</taxon>
        <taxon>Endopterygota</taxon>
        <taxon>Lepidoptera</taxon>
        <taxon>Glossata</taxon>
        <taxon>Ditrysia</taxon>
        <taxon>Papilionoidea</taxon>
        <taxon>Papilionidae</taxon>
        <taxon>Papilioninae</taxon>
        <taxon>Iphiclides</taxon>
    </lineage>
</organism>
<accession>A0ABN8HVH3</accession>
<evidence type="ECO:0000256" key="1">
    <source>
        <dbReference type="SAM" id="MobiDB-lite"/>
    </source>
</evidence>
<protein>
    <submittedName>
        <fullName evidence="2">Uncharacterized protein</fullName>
    </submittedName>
</protein>
<proteinExistence type="predicted"/>
<sequence length="163" mass="18305">MFGIRTPMKKAQAEKERSPPTRSEMAGPSQRSEEDSAKSKVRRSIGEWEREGRESEPKPTGGNKQIPAARTKQVVAPTTSRMSTSSGLQGTCKPDLKRKISCLTGKTSKCRTKKISYKIRQGKYEWRLEELGFEWQDIKPTLGCVRCILDKKPGSNRSRSGDT</sequence>
<keyword evidence="3" id="KW-1185">Reference proteome</keyword>
<reference evidence="2" key="1">
    <citation type="submission" date="2022-03" db="EMBL/GenBank/DDBJ databases">
        <authorList>
            <person name="Martin H S."/>
        </authorList>
    </citation>
    <scope>NUCLEOTIDE SEQUENCE</scope>
</reference>
<feature type="compositionally biased region" description="Polar residues" evidence="1">
    <location>
        <begin position="76"/>
        <end position="89"/>
    </location>
</feature>
<feature type="compositionally biased region" description="Basic and acidic residues" evidence="1">
    <location>
        <begin position="31"/>
        <end position="57"/>
    </location>
</feature>
<feature type="region of interest" description="Disordered" evidence="1">
    <location>
        <begin position="1"/>
        <end position="91"/>
    </location>
</feature>
<feature type="non-terminal residue" evidence="2">
    <location>
        <position position="163"/>
    </location>
</feature>
<evidence type="ECO:0000313" key="3">
    <source>
        <dbReference type="Proteomes" id="UP000837857"/>
    </source>
</evidence>